<proteinExistence type="predicted"/>
<dbReference type="AlphaFoldDB" id="A0A2H3ELV1"/>
<keyword evidence="2" id="KW-1185">Reference proteome</keyword>
<organism evidence="1 2">
    <name type="scientific">Armillaria gallica</name>
    <name type="common">Bulbous honey fungus</name>
    <name type="synonym">Armillaria bulbosa</name>
    <dbReference type="NCBI Taxonomy" id="47427"/>
    <lineage>
        <taxon>Eukaryota</taxon>
        <taxon>Fungi</taxon>
        <taxon>Dikarya</taxon>
        <taxon>Basidiomycota</taxon>
        <taxon>Agaricomycotina</taxon>
        <taxon>Agaricomycetes</taxon>
        <taxon>Agaricomycetidae</taxon>
        <taxon>Agaricales</taxon>
        <taxon>Marasmiineae</taxon>
        <taxon>Physalacriaceae</taxon>
        <taxon>Armillaria</taxon>
    </lineage>
</organism>
<name>A0A2H3ELV1_ARMGA</name>
<dbReference type="Proteomes" id="UP000217790">
    <property type="component" value="Unassembled WGS sequence"/>
</dbReference>
<gene>
    <name evidence="1" type="ORF">ARMGADRAFT_228257</name>
</gene>
<evidence type="ECO:0000313" key="2">
    <source>
        <dbReference type="Proteomes" id="UP000217790"/>
    </source>
</evidence>
<evidence type="ECO:0000313" key="1">
    <source>
        <dbReference type="EMBL" id="PBL01778.1"/>
    </source>
</evidence>
<accession>A0A2H3ELV1</accession>
<sequence length="153" mass="17625">MCYYASFVPSELRVNLQHPIYKTSMEPDIPSGPELNVTSRRFFVLKFRTSLASQPVEFEQVSSSVLFEFRPYSSTGTLPFTRSVMFDELSTCAVPAISPLRQSLISVDETKVHGTFSFFSILRRFECSETGHSGSKSLELFWAHRRFDFRIWT</sequence>
<reference evidence="2" key="1">
    <citation type="journal article" date="2017" name="Nat. Ecol. Evol.">
        <title>Genome expansion and lineage-specific genetic innovations in the forest pathogenic fungi Armillaria.</title>
        <authorList>
            <person name="Sipos G."/>
            <person name="Prasanna A.N."/>
            <person name="Walter M.C."/>
            <person name="O'Connor E."/>
            <person name="Balint B."/>
            <person name="Krizsan K."/>
            <person name="Kiss B."/>
            <person name="Hess J."/>
            <person name="Varga T."/>
            <person name="Slot J."/>
            <person name="Riley R."/>
            <person name="Boka B."/>
            <person name="Rigling D."/>
            <person name="Barry K."/>
            <person name="Lee J."/>
            <person name="Mihaltcheva S."/>
            <person name="LaButti K."/>
            <person name="Lipzen A."/>
            <person name="Waldron R."/>
            <person name="Moloney N.M."/>
            <person name="Sperisen C."/>
            <person name="Kredics L."/>
            <person name="Vagvoelgyi C."/>
            <person name="Patrignani A."/>
            <person name="Fitzpatrick D."/>
            <person name="Nagy I."/>
            <person name="Doyle S."/>
            <person name="Anderson J.B."/>
            <person name="Grigoriev I.V."/>
            <person name="Gueldener U."/>
            <person name="Muensterkoetter M."/>
            <person name="Nagy L.G."/>
        </authorList>
    </citation>
    <scope>NUCLEOTIDE SEQUENCE [LARGE SCALE GENOMIC DNA]</scope>
    <source>
        <strain evidence="2">Ar21-2</strain>
    </source>
</reference>
<dbReference type="EMBL" id="KZ293645">
    <property type="protein sequence ID" value="PBL01778.1"/>
    <property type="molecule type" value="Genomic_DNA"/>
</dbReference>
<protein>
    <submittedName>
        <fullName evidence="1">Uncharacterized protein</fullName>
    </submittedName>
</protein>
<dbReference type="InParanoid" id="A0A2H3ELV1"/>